<dbReference type="EMBL" id="KN832024">
    <property type="protein sequence ID" value="KIN97777.1"/>
    <property type="molecule type" value="Genomic_DNA"/>
</dbReference>
<dbReference type="AlphaFoldDB" id="A0A0C3ILD3"/>
<proteinExistence type="predicted"/>
<dbReference type="InterPro" id="IPR004875">
    <property type="entry name" value="DDE_SF_endonuclease_dom"/>
</dbReference>
<dbReference type="InParanoid" id="A0A0C3ILD3"/>
<dbReference type="Pfam" id="PF03184">
    <property type="entry name" value="DDE_1"/>
    <property type="match status" value="1"/>
</dbReference>
<name>A0A0C3ILD3_PISTI</name>
<evidence type="ECO:0000313" key="2">
    <source>
        <dbReference type="EMBL" id="KIN97777.1"/>
    </source>
</evidence>
<dbReference type="Proteomes" id="UP000054217">
    <property type="component" value="Unassembled WGS sequence"/>
</dbReference>
<reference evidence="2 3" key="1">
    <citation type="submission" date="2014-04" db="EMBL/GenBank/DDBJ databases">
        <authorList>
            <consortium name="DOE Joint Genome Institute"/>
            <person name="Kuo A."/>
            <person name="Kohler A."/>
            <person name="Costa M.D."/>
            <person name="Nagy L.G."/>
            <person name="Floudas D."/>
            <person name="Copeland A."/>
            <person name="Barry K.W."/>
            <person name="Cichocki N."/>
            <person name="Veneault-Fourrey C."/>
            <person name="LaButti K."/>
            <person name="Lindquist E.A."/>
            <person name="Lipzen A."/>
            <person name="Lundell T."/>
            <person name="Morin E."/>
            <person name="Murat C."/>
            <person name="Sun H."/>
            <person name="Tunlid A."/>
            <person name="Henrissat B."/>
            <person name="Grigoriev I.V."/>
            <person name="Hibbett D.S."/>
            <person name="Martin F."/>
            <person name="Nordberg H.P."/>
            <person name="Cantor M.N."/>
            <person name="Hua S.X."/>
        </authorList>
    </citation>
    <scope>NUCLEOTIDE SEQUENCE [LARGE SCALE GENOMIC DNA]</scope>
    <source>
        <strain evidence="2 3">Marx 270</strain>
    </source>
</reference>
<accession>A0A0C3ILD3</accession>
<reference evidence="3" key="2">
    <citation type="submission" date="2015-01" db="EMBL/GenBank/DDBJ databases">
        <title>Evolutionary Origins and Diversification of the Mycorrhizal Mutualists.</title>
        <authorList>
            <consortium name="DOE Joint Genome Institute"/>
            <consortium name="Mycorrhizal Genomics Consortium"/>
            <person name="Kohler A."/>
            <person name="Kuo A."/>
            <person name="Nagy L.G."/>
            <person name="Floudas D."/>
            <person name="Copeland A."/>
            <person name="Barry K.W."/>
            <person name="Cichocki N."/>
            <person name="Veneault-Fourrey C."/>
            <person name="LaButti K."/>
            <person name="Lindquist E.A."/>
            <person name="Lipzen A."/>
            <person name="Lundell T."/>
            <person name="Morin E."/>
            <person name="Murat C."/>
            <person name="Riley R."/>
            <person name="Ohm R."/>
            <person name="Sun H."/>
            <person name="Tunlid A."/>
            <person name="Henrissat B."/>
            <person name="Grigoriev I.V."/>
            <person name="Hibbett D.S."/>
            <person name="Martin F."/>
        </authorList>
    </citation>
    <scope>NUCLEOTIDE SEQUENCE [LARGE SCALE GENOMIC DNA]</scope>
    <source>
        <strain evidence="3">Marx 270</strain>
    </source>
</reference>
<organism evidence="2 3">
    <name type="scientific">Pisolithus tinctorius Marx 270</name>
    <dbReference type="NCBI Taxonomy" id="870435"/>
    <lineage>
        <taxon>Eukaryota</taxon>
        <taxon>Fungi</taxon>
        <taxon>Dikarya</taxon>
        <taxon>Basidiomycota</taxon>
        <taxon>Agaricomycotina</taxon>
        <taxon>Agaricomycetes</taxon>
        <taxon>Agaricomycetidae</taxon>
        <taxon>Boletales</taxon>
        <taxon>Sclerodermatineae</taxon>
        <taxon>Pisolithaceae</taxon>
        <taxon>Pisolithus</taxon>
    </lineage>
</organism>
<keyword evidence="3" id="KW-1185">Reference proteome</keyword>
<dbReference type="GO" id="GO:0003676">
    <property type="term" value="F:nucleic acid binding"/>
    <property type="evidence" value="ECO:0007669"/>
    <property type="project" value="InterPro"/>
</dbReference>
<evidence type="ECO:0000259" key="1">
    <source>
        <dbReference type="Pfam" id="PF03184"/>
    </source>
</evidence>
<dbReference type="STRING" id="870435.A0A0C3ILD3"/>
<dbReference type="HOGENOM" id="CLU_088458_4_1_1"/>
<protein>
    <recommendedName>
        <fullName evidence="1">DDE-1 domain-containing protein</fullName>
    </recommendedName>
</protein>
<feature type="domain" description="DDE-1" evidence="1">
    <location>
        <begin position="2"/>
        <end position="116"/>
    </location>
</feature>
<sequence length="127" mass="14677">MELFEEWVKMLDLKIGAQKRFICLLIDNFAGHLISYTPRHIQLELFKLNLTSFIQPLDAGIIRCFKALYRREFCKRAIDLDEAGEHSIFKIDLHEAMLMAKGAWDSVTSETIQHCWAHTAIQADPGK</sequence>
<dbReference type="OrthoDB" id="162969at2759"/>
<gene>
    <name evidence="2" type="ORF">M404DRAFT_31983</name>
</gene>
<evidence type="ECO:0000313" key="3">
    <source>
        <dbReference type="Proteomes" id="UP000054217"/>
    </source>
</evidence>